<dbReference type="EMBL" id="NHPJ01000059">
    <property type="protein sequence ID" value="OYR57566.1"/>
    <property type="molecule type" value="Genomic_DNA"/>
</dbReference>
<dbReference type="AlphaFoldDB" id="A0A256IMQ3"/>
<keyword evidence="2" id="KW-1185">Reference proteome</keyword>
<evidence type="ECO:0000313" key="1">
    <source>
        <dbReference type="EMBL" id="OYR57566.1"/>
    </source>
</evidence>
<dbReference type="RefSeq" id="WP_094530820.1">
    <property type="nucleotide sequence ID" value="NZ_NHPJ01000059.1"/>
</dbReference>
<gene>
    <name evidence="1" type="ORF">DJ70_05255</name>
</gene>
<organism evidence="1 2">
    <name type="scientific">Halorubrum halodurans</name>
    <dbReference type="NCBI Taxonomy" id="1383851"/>
    <lineage>
        <taxon>Archaea</taxon>
        <taxon>Methanobacteriati</taxon>
        <taxon>Methanobacteriota</taxon>
        <taxon>Stenosarchaea group</taxon>
        <taxon>Halobacteria</taxon>
        <taxon>Halobacteriales</taxon>
        <taxon>Haloferacaceae</taxon>
        <taxon>Halorubrum</taxon>
    </lineage>
</organism>
<comment type="caution">
    <text evidence="1">The sequence shown here is derived from an EMBL/GenBank/DDBJ whole genome shotgun (WGS) entry which is preliminary data.</text>
</comment>
<evidence type="ECO:0000313" key="2">
    <source>
        <dbReference type="Proteomes" id="UP000216308"/>
    </source>
</evidence>
<protein>
    <submittedName>
        <fullName evidence="1">Uncharacterized protein</fullName>
    </submittedName>
</protein>
<reference evidence="1 2" key="1">
    <citation type="journal article" date="2014" name="Front. Microbiol.">
        <title>Population and genomic analysis of the genus Halorubrum.</title>
        <authorList>
            <person name="Fullmer M.S."/>
            <person name="Soucy S.M."/>
            <person name="Swithers K.S."/>
            <person name="Makkay A.M."/>
            <person name="Wheeler R."/>
            <person name="Ventosa A."/>
            <person name="Gogarten J.P."/>
            <person name="Papke R.T."/>
        </authorList>
    </citation>
    <scope>NUCLEOTIDE SEQUENCE [LARGE SCALE GENOMIC DNA]</scope>
    <source>
        <strain evidence="1 2">Cb34</strain>
    </source>
</reference>
<accession>A0A256IMQ3</accession>
<dbReference type="OrthoDB" id="329044at2157"/>
<sequence length="65" mass="7244">MQEFTLRADDTGTIELVCERNDEEAPAPRVRSFAGDDEFGLLVDDLTPGEQVLLFVTDTASEKLR</sequence>
<proteinExistence type="predicted"/>
<name>A0A256IMQ3_9EURY</name>
<dbReference type="Proteomes" id="UP000216308">
    <property type="component" value="Unassembled WGS sequence"/>
</dbReference>